<feature type="compositionally biased region" description="Basic residues" evidence="2">
    <location>
        <begin position="17"/>
        <end position="27"/>
    </location>
</feature>
<dbReference type="EMBL" id="JADGJH010000083">
    <property type="protein sequence ID" value="KAJ3139070.1"/>
    <property type="molecule type" value="Genomic_DNA"/>
</dbReference>
<accession>A0AAD5XM05</accession>
<comment type="caution">
    <text evidence="4">The sequence shown here is derived from an EMBL/GenBank/DDBJ whole genome shotgun (WGS) entry which is preliminary data.</text>
</comment>
<feature type="compositionally biased region" description="Polar residues" evidence="2">
    <location>
        <begin position="811"/>
        <end position="827"/>
    </location>
</feature>
<feature type="coiled-coil region" evidence="1">
    <location>
        <begin position="639"/>
        <end position="695"/>
    </location>
</feature>
<feature type="region of interest" description="Disordered" evidence="2">
    <location>
        <begin position="875"/>
        <end position="954"/>
    </location>
</feature>
<gene>
    <name evidence="4" type="primary">CC2D2A_2</name>
    <name evidence="4" type="ORF">HK100_012100</name>
</gene>
<feature type="compositionally biased region" description="Basic and acidic residues" evidence="2">
    <location>
        <begin position="875"/>
        <end position="888"/>
    </location>
</feature>
<dbReference type="PANTHER" id="PTHR20837:SF0">
    <property type="entry name" value="COILED-COIL AND C2 DOMAIN-CONTAINING PROTEIN 2A"/>
    <property type="match status" value="1"/>
</dbReference>
<feature type="region of interest" description="Disordered" evidence="2">
    <location>
        <begin position="92"/>
        <end position="114"/>
    </location>
</feature>
<feature type="region of interest" description="Disordered" evidence="2">
    <location>
        <begin position="351"/>
        <end position="396"/>
    </location>
</feature>
<feature type="region of interest" description="Disordered" evidence="2">
    <location>
        <begin position="811"/>
        <end position="832"/>
    </location>
</feature>
<feature type="domain" description="CC2D2A N-terminal C2" evidence="3">
    <location>
        <begin position="1058"/>
        <end position="1157"/>
    </location>
</feature>
<dbReference type="GO" id="GO:0035869">
    <property type="term" value="C:ciliary transition zone"/>
    <property type="evidence" value="ECO:0007669"/>
    <property type="project" value="TreeGrafter"/>
</dbReference>
<feature type="compositionally biased region" description="Basic residues" evidence="2">
    <location>
        <begin position="202"/>
        <end position="214"/>
    </location>
</feature>
<dbReference type="Pfam" id="PF15625">
    <property type="entry name" value="CC2D2AN-C2"/>
    <property type="match status" value="2"/>
</dbReference>
<dbReference type="InterPro" id="IPR028928">
    <property type="entry name" value="CC2D2AN-C2"/>
</dbReference>
<evidence type="ECO:0000256" key="1">
    <source>
        <dbReference type="SAM" id="Coils"/>
    </source>
</evidence>
<organism evidence="4 5">
    <name type="scientific">Physocladia obscura</name>
    <dbReference type="NCBI Taxonomy" id="109957"/>
    <lineage>
        <taxon>Eukaryota</taxon>
        <taxon>Fungi</taxon>
        <taxon>Fungi incertae sedis</taxon>
        <taxon>Chytridiomycota</taxon>
        <taxon>Chytridiomycota incertae sedis</taxon>
        <taxon>Chytridiomycetes</taxon>
        <taxon>Chytridiales</taxon>
        <taxon>Chytriomycetaceae</taxon>
        <taxon>Physocladia</taxon>
    </lineage>
</organism>
<evidence type="ECO:0000256" key="2">
    <source>
        <dbReference type="SAM" id="MobiDB-lite"/>
    </source>
</evidence>
<feature type="compositionally biased region" description="Basic residues" evidence="2">
    <location>
        <begin position="230"/>
        <end position="244"/>
    </location>
</feature>
<evidence type="ECO:0000313" key="4">
    <source>
        <dbReference type="EMBL" id="KAJ3139070.1"/>
    </source>
</evidence>
<feature type="region of interest" description="Disordered" evidence="2">
    <location>
        <begin position="1"/>
        <end position="42"/>
    </location>
</feature>
<reference evidence="4" key="1">
    <citation type="submission" date="2020-05" db="EMBL/GenBank/DDBJ databases">
        <title>Phylogenomic resolution of chytrid fungi.</title>
        <authorList>
            <person name="Stajich J.E."/>
            <person name="Amses K."/>
            <person name="Simmons R."/>
            <person name="Seto K."/>
            <person name="Myers J."/>
            <person name="Bonds A."/>
            <person name="Quandt C.A."/>
            <person name="Barry K."/>
            <person name="Liu P."/>
            <person name="Grigoriev I."/>
            <person name="Longcore J.E."/>
            <person name="James T.Y."/>
        </authorList>
    </citation>
    <scope>NUCLEOTIDE SEQUENCE</scope>
    <source>
        <strain evidence="4">JEL0513</strain>
    </source>
</reference>
<dbReference type="PANTHER" id="PTHR20837">
    <property type="entry name" value="CENTROSOMAL PROTEIN-RELATED"/>
    <property type="match status" value="1"/>
</dbReference>
<feature type="compositionally biased region" description="Polar residues" evidence="2">
    <location>
        <begin position="93"/>
        <end position="114"/>
    </location>
</feature>
<keyword evidence="1" id="KW-0175">Coiled coil</keyword>
<feature type="domain" description="CC2D2A N-terminal C2" evidence="3">
    <location>
        <begin position="970"/>
        <end position="1043"/>
    </location>
</feature>
<dbReference type="AlphaFoldDB" id="A0AAD5XM05"/>
<dbReference type="InterPro" id="IPR052434">
    <property type="entry name" value="Tectonic-like_complex_comp"/>
</dbReference>
<name>A0AAD5XM05_9FUNG</name>
<sequence length="1159" mass="132729">MQTPTYGETNKEYLARARQRVSQRRLGRRTESRDKPNSDILGLEERTGTAYITEGSFAGVSPIVNHIQPAKSSRQSELLSIVEIKSSIIGEPQHTSLSKDQLNENENNLPPTSSRYKRLSLAHSAPDFPPITQAVSNLPLKSAEVGNSTGSLLSGTYQRRRSTKDMPRQRIKKSVENTNEDEVIVEKQNNDINDDEITSKNSKQKKKKEMKKFGRNTTDEESERSENRQDRKRGRKKKDKKSKQKQNEVDMNQKGDLVLSTIDTDMSDTESELNPLNEFKKAAEYAAIDMIETYVGRSKCESIMPLIDEATLRFPDEEGLYVGRFPSVKPQNLTKMERRLRLLEPDHGAEWFGPNQRLDAIPNPKRSRTQRPGAPPPLPVAQGASPTDSSANLSRSSVSLRMLESPEMPVEDNDFFDEMALILRKPLHTSPFNLITDGVDGYYTLVFSLGSLVFSEHPLMTEECKLTKEVEECIHILRFRRKTDIVGFLTRKLESLKISYTEYVERTEGYLVSVNQNRSESRMEDADGIFPAKPIDSKYYQTNIAPREEQEIETLRENDVKKRREFREDIRSTRLLRAETNFQDSEAHMNRILEFKILKAWERIKKIRKKTSITASSLRVMVRARSATTSAEEDKLHYNNEIDQELLELEEIHDAKMEQKRKQYKTLLKDWRKRRDEAEAAVIKLNKESETDEKESAAAKRHKLLYGVEKDPLVDSDEDVDVDDGRSGYEWLRRSSESIVSKENSEKKRQEKKLRKQRRSEDEPNISNYKKFNLWDIFRSRRPSDKMLQSKNNDTSLIDATLVESLRPPFSDTQAISKTSKQKMATSNRKKSEIATVTFPKKKSSVRQRASSSVYESDEVLRSLSSLGSSMKLNDDVRKWRSASRDENSAPLKLRRQSARSISVTGFPTRVRRRNISPPDQISDNRIGKNAKSPKKKSKSLSRSVKETGSSDSLPKAPVFERIEASFRPPGAPILSISHVYTDHPTEFLQCPKSEQLRRKELEAINFYVILYYNGKEITRTVPQSMDVEKFTLTFKGIETIAIDESGIDSKEARLEEANIFGARVKEKPESIKIEIYETNNYGSQYLGEVFIAIPDACETVRHHDRELSNITFSGRPFFPRYTSLNSVQLMNKWITGTLKINVAWGVDGEGNSLGPPIK</sequence>
<dbReference type="Proteomes" id="UP001211907">
    <property type="component" value="Unassembled WGS sequence"/>
</dbReference>
<evidence type="ECO:0000313" key="5">
    <source>
        <dbReference type="Proteomes" id="UP001211907"/>
    </source>
</evidence>
<keyword evidence="5" id="KW-1185">Reference proteome</keyword>
<feature type="compositionally biased region" description="Polar residues" evidence="2">
    <location>
        <begin position="145"/>
        <end position="157"/>
    </location>
</feature>
<proteinExistence type="predicted"/>
<feature type="compositionally biased region" description="Basic and acidic residues" evidence="2">
    <location>
        <begin position="28"/>
        <end position="42"/>
    </location>
</feature>
<feature type="region of interest" description="Disordered" evidence="2">
    <location>
        <begin position="740"/>
        <end position="765"/>
    </location>
</feature>
<dbReference type="GO" id="GO:1904491">
    <property type="term" value="P:protein localization to ciliary transition zone"/>
    <property type="evidence" value="ECO:0007669"/>
    <property type="project" value="TreeGrafter"/>
</dbReference>
<feature type="region of interest" description="Disordered" evidence="2">
    <location>
        <begin position="142"/>
        <end position="254"/>
    </location>
</feature>
<evidence type="ECO:0000259" key="3">
    <source>
        <dbReference type="Pfam" id="PF15625"/>
    </source>
</evidence>
<dbReference type="GO" id="GO:1905515">
    <property type="term" value="P:non-motile cilium assembly"/>
    <property type="evidence" value="ECO:0007669"/>
    <property type="project" value="TreeGrafter"/>
</dbReference>
<protein>
    <submittedName>
        <fullName evidence="4">Coiled-coil and C2 domain-containing protein 2A</fullName>
    </submittedName>
</protein>